<evidence type="ECO:0000259" key="2">
    <source>
        <dbReference type="Pfam" id="PF00583"/>
    </source>
</evidence>
<dbReference type="InterPro" id="IPR016181">
    <property type="entry name" value="Acyl_CoA_acyltransferase"/>
</dbReference>
<dbReference type="CDD" id="cd04301">
    <property type="entry name" value="NAT_SF"/>
    <property type="match status" value="1"/>
</dbReference>
<dbReference type="Pfam" id="PF00583">
    <property type="entry name" value="Acetyltransf_1"/>
    <property type="match status" value="1"/>
</dbReference>
<proteinExistence type="predicted"/>
<evidence type="ECO:0000313" key="3">
    <source>
        <dbReference type="EMBL" id="RDW89488.1"/>
    </source>
</evidence>
<evidence type="ECO:0000313" key="4">
    <source>
        <dbReference type="Proteomes" id="UP000256645"/>
    </source>
</evidence>
<evidence type="ECO:0000256" key="1">
    <source>
        <dbReference type="SAM" id="MobiDB-lite"/>
    </source>
</evidence>
<sequence>MMGRFFDFAAPSMSMEAAVELCGALGIPRAVARAQSHHPWSGIPSTPPLGGAFAVAFLRSRSAALVAVGTGSSSRPRCLQHRDVRRPCFVSESQLWLHLTIVACGQTITDGNSTAEGRSLGVCIGVQEDGSGVPVVRKAMGVSMHRSMDASSAGPTAAAPVLGLVLNVLVRGLKRCRLIPMEACKVSFAHVTVGGREACNPPTHSLGEASSSSSSSSTAGTTNLASTIRDSPNWLARFSNLQEHDVLLLITPVVTPISQDPADTTDPFEPLGRAIASRHGKVRQVPYTQRNGITSTHLGFIKRATLIIHCLALRRDHPLQVESAHTTWAVCEAKPCIIVICAPHTSDLDLPFPTVIHTNGYSPRALEATADLLFRERGRANISTKTPASDQHPRPKLWSVTEWNEEKDLSSVLELWALNVSGISGYFSLDARTLASLLHRPGYAKHYTVCDPRNQEVIGFCATYLSYVDQEGEKLLASIAILLVRSPYQNQGVGLSLHSHVVDQLKKTRGVVRIQLGSTFPRILYGPPRGINLNQNWFRRRGWEMDKDRAGQGRAVYDLIREIPDMLEIDMLFPPPTRPSLIFRSCLDQDVPSVLAMVDQVCTREAKLGWFDQYSSLTNNSNRNDIMLGVEKGQIVAAALTYTPGCESAIASNLPWAGRIGPDVGGVACICTLEKSAEVLGPYTVELLGACSKKLASQGMRKIFLDGISDNINDFKRLDFKEWAQYKDVWKDV</sequence>
<feature type="region of interest" description="Disordered" evidence="1">
    <location>
        <begin position="202"/>
        <end position="224"/>
    </location>
</feature>
<feature type="domain" description="N-acetyltransferase" evidence="2">
    <location>
        <begin position="446"/>
        <end position="516"/>
    </location>
</feature>
<protein>
    <recommendedName>
        <fullName evidence="2">N-acetyltransferase domain-containing protein</fullName>
    </recommendedName>
</protein>
<dbReference type="EMBL" id="PDLM01000001">
    <property type="protein sequence ID" value="RDW89488.1"/>
    <property type="molecule type" value="Genomic_DNA"/>
</dbReference>
<accession>A0A3D8SUM8</accession>
<organism evidence="3 4">
    <name type="scientific">Coleophoma cylindrospora</name>
    <dbReference type="NCBI Taxonomy" id="1849047"/>
    <lineage>
        <taxon>Eukaryota</taxon>
        <taxon>Fungi</taxon>
        <taxon>Dikarya</taxon>
        <taxon>Ascomycota</taxon>
        <taxon>Pezizomycotina</taxon>
        <taxon>Leotiomycetes</taxon>
        <taxon>Helotiales</taxon>
        <taxon>Dermateaceae</taxon>
        <taxon>Coleophoma</taxon>
    </lineage>
</organism>
<name>A0A3D8SUM8_9HELO</name>
<dbReference type="InterPro" id="IPR000182">
    <property type="entry name" value="GNAT_dom"/>
</dbReference>
<dbReference type="Gene3D" id="3.40.630.30">
    <property type="match status" value="1"/>
</dbReference>
<keyword evidence="4" id="KW-1185">Reference proteome</keyword>
<dbReference type="SUPFAM" id="SSF55729">
    <property type="entry name" value="Acyl-CoA N-acyltransferases (Nat)"/>
    <property type="match status" value="1"/>
</dbReference>
<reference evidence="3 4" key="1">
    <citation type="journal article" date="2018" name="IMA Fungus">
        <title>IMA Genome-F 9: Draft genome sequence of Annulohypoxylon stygium, Aspergillus mulundensis, Berkeleyomyces basicola (syn. Thielaviopsis basicola), Ceratocystis smalleyi, two Cercospora beticola strains, Coleophoma cylindrospora, Fusarium fracticaudum, Phialophora cf. hyalina, and Morchella septimelata.</title>
        <authorList>
            <person name="Wingfield B.D."/>
            <person name="Bills G.F."/>
            <person name="Dong Y."/>
            <person name="Huang W."/>
            <person name="Nel W.J."/>
            <person name="Swalarsk-Parry B.S."/>
            <person name="Vaghefi N."/>
            <person name="Wilken P.M."/>
            <person name="An Z."/>
            <person name="de Beer Z.W."/>
            <person name="De Vos L."/>
            <person name="Chen L."/>
            <person name="Duong T.A."/>
            <person name="Gao Y."/>
            <person name="Hammerbacher A."/>
            <person name="Kikkert J.R."/>
            <person name="Li Y."/>
            <person name="Li H."/>
            <person name="Li K."/>
            <person name="Li Q."/>
            <person name="Liu X."/>
            <person name="Ma X."/>
            <person name="Naidoo K."/>
            <person name="Pethybridge S.J."/>
            <person name="Sun J."/>
            <person name="Steenkamp E.T."/>
            <person name="van der Nest M.A."/>
            <person name="van Wyk S."/>
            <person name="Wingfield M.J."/>
            <person name="Xiong C."/>
            <person name="Yue Q."/>
            <person name="Zhang X."/>
        </authorList>
    </citation>
    <scope>NUCLEOTIDE SEQUENCE [LARGE SCALE GENOMIC DNA]</scope>
    <source>
        <strain evidence="3 4">BP6252</strain>
    </source>
</reference>
<dbReference type="GO" id="GO:0016747">
    <property type="term" value="F:acyltransferase activity, transferring groups other than amino-acyl groups"/>
    <property type="evidence" value="ECO:0007669"/>
    <property type="project" value="InterPro"/>
</dbReference>
<dbReference type="OrthoDB" id="47059at2759"/>
<dbReference type="AlphaFoldDB" id="A0A3D8SUM8"/>
<gene>
    <name evidence="3" type="ORF">BP6252_01520</name>
</gene>
<comment type="caution">
    <text evidence="3">The sequence shown here is derived from an EMBL/GenBank/DDBJ whole genome shotgun (WGS) entry which is preliminary data.</text>
</comment>
<dbReference type="Proteomes" id="UP000256645">
    <property type="component" value="Unassembled WGS sequence"/>
</dbReference>